<dbReference type="AlphaFoldDB" id="A0A0A8Y647"/>
<evidence type="ECO:0000313" key="1">
    <source>
        <dbReference type="EMBL" id="JAD20458.1"/>
    </source>
</evidence>
<accession>A0A0A8Y647</accession>
<sequence length="96" mass="10378">MRESVDHVVTKLMQALFFTQVPAHRTFLLCFQDFSVSLYSHISSDGFVGEPFTDCYACPHCTAGAVTTDALHPRHLPARSACVALGNRPAPAASLA</sequence>
<name>A0A0A8Y647_ARUDO</name>
<organism evidence="1">
    <name type="scientific">Arundo donax</name>
    <name type="common">Giant reed</name>
    <name type="synonym">Donax arundinaceus</name>
    <dbReference type="NCBI Taxonomy" id="35708"/>
    <lineage>
        <taxon>Eukaryota</taxon>
        <taxon>Viridiplantae</taxon>
        <taxon>Streptophyta</taxon>
        <taxon>Embryophyta</taxon>
        <taxon>Tracheophyta</taxon>
        <taxon>Spermatophyta</taxon>
        <taxon>Magnoliopsida</taxon>
        <taxon>Liliopsida</taxon>
        <taxon>Poales</taxon>
        <taxon>Poaceae</taxon>
        <taxon>PACMAD clade</taxon>
        <taxon>Arundinoideae</taxon>
        <taxon>Arundineae</taxon>
        <taxon>Arundo</taxon>
    </lineage>
</organism>
<reference evidence="1" key="2">
    <citation type="journal article" date="2015" name="Data Brief">
        <title>Shoot transcriptome of the giant reed, Arundo donax.</title>
        <authorList>
            <person name="Barrero R.A."/>
            <person name="Guerrero F.D."/>
            <person name="Moolhuijzen P."/>
            <person name="Goolsby J.A."/>
            <person name="Tidwell J."/>
            <person name="Bellgard S.E."/>
            <person name="Bellgard M.I."/>
        </authorList>
    </citation>
    <scope>NUCLEOTIDE SEQUENCE</scope>
    <source>
        <tissue evidence="1">Shoot tissue taken approximately 20 cm above the soil surface</tissue>
    </source>
</reference>
<protein>
    <submittedName>
        <fullName evidence="1">Uncharacterized protein</fullName>
    </submittedName>
</protein>
<dbReference type="EMBL" id="GBRH01277437">
    <property type="protein sequence ID" value="JAD20458.1"/>
    <property type="molecule type" value="Transcribed_RNA"/>
</dbReference>
<reference evidence="1" key="1">
    <citation type="submission" date="2014-09" db="EMBL/GenBank/DDBJ databases">
        <authorList>
            <person name="Magalhaes I.L.F."/>
            <person name="Oliveira U."/>
            <person name="Santos F.R."/>
            <person name="Vidigal T.H.D.A."/>
            <person name="Brescovit A.D."/>
            <person name="Santos A.J."/>
        </authorList>
    </citation>
    <scope>NUCLEOTIDE SEQUENCE</scope>
    <source>
        <tissue evidence="1">Shoot tissue taken approximately 20 cm above the soil surface</tissue>
    </source>
</reference>
<proteinExistence type="predicted"/>